<organism evidence="1 2">
    <name type="scientific">Tanacetum coccineum</name>
    <dbReference type="NCBI Taxonomy" id="301880"/>
    <lineage>
        <taxon>Eukaryota</taxon>
        <taxon>Viridiplantae</taxon>
        <taxon>Streptophyta</taxon>
        <taxon>Embryophyta</taxon>
        <taxon>Tracheophyta</taxon>
        <taxon>Spermatophyta</taxon>
        <taxon>Magnoliopsida</taxon>
        <taxon>eudicotyledons</taxon>
        <taxon>Gunneridae</taxon>
        <taxon>Pentapetalae</taxon>
        <taxon>asterids</taxon>
        <taxon>campanulids</taxon>
        <taxon>Asterales</taxon>
        <taxon>Asteraceae</taxon>
        <taxon>Asteroideae</taxon>
        <taxon>Anthemideae</taxon>
        <taxon>Anthemidinae</taxon>
        <taxon>Tanacetum</taxon>
    </lineage>
</organism>
<dbReference type="EMBL" id="BQNB010008908">
    <property type="protein sequence ID" value="GJS56022.1"/>
    <property type="molecule type" value="Genomic_DNA"/>
</dbReference>
<evidence type="ECO:0008006" key="3">
    <source>
        <dbReference type="Google" id="ProtNLM"/>
    </source>
</evidence>
<name>A0ABQ4WT15_9ASTR</name>
<keyword evidence="2" id="KW-1185">Reference proteome</keyword>
<proteinExistence type="predicted"/>
<reference evidence="1" key="2">
    <citation type="submission" date="2022-01" db="EMBL/GenBank/DDBJ databases">
        <authorList>
            <person name="Yamashiro T."/>
            <person name="Shiraishi A."/>
            <person name="Satake H."/>
            <person name="Nakayama K."/>
        </authorList>
    </citation>
    <scope>NUCLEOTIDE SEQUENCE</scope>
</reference>
<sequence>MELNLPLKKDICLTQAFRSHFLLKEDRKKLKVEKEGSDVYEQNEPQIEKADQGELQLQLSIGVLRWERKFRGKPAISDLGWPFTPSHKSSPYFATYVGSVLQGLLELSSTCSWLDRSVSGQIGRTRRFHLWKAPTPNGLSRCSHFLADPSCKRCTFSRREEGKLSSRSLLVFPSSRKRMKPGEKEMNTLLRNEASSLFFFKAPIRSRSPLLTGSRLISLPLATQMFQFAKFEKSKERRLATELGYGFPIGDPWITDGISPWPFASESVLPSQCPGIHPMHSFRSYLIEDIALERDTKSLPKIEREAIPVRYWSCGFFLLVDFFLRDTLVRAVKPLRQEIRASQSLELPDANNSLEGISLISVIELMATSEQSYSIGAFHLKSLPSCLLARSLSCVLA</sequence>
<dbReference type="PANTHER" id="PTHR37773:SF1">
    <property type="entry name" value="TRANSMEMBRANE PROTEIN"/>
    <property type="match status" value="1"/>
</dbReference>
<protein>
    <recommendedName>
        <fullName evidence="3">Mitochondrial protein</fullName>
    </recommendedName>
</protein>
<dbReference type="PANTHER" id="PTHR37773">
    <property type="entry name" value="TRANSMEMBRANE PROTEIN"/>
    <property type="match status" value="1"/>
</dbReference>
<evidence type="ECO:0000313" key="1">
    <source>
        <dbReference type="EMBL" id="GJS56022.1"/>
    </source>
</evidence>
<evidence type="ECO:0000313" key="2">
    <source>
        <dbReference type="Proteomes" id="UP001151760"/>
    </source>
</evidence>
<gene>
    <name evidence="1" type="ORF">Tco_0629384</name>
</gene>
<dbReference type="Proteomes" id="UP001151760">
    <property type="component" value="Unassembled WGS sequence"/>
</dbReference>
<comment type="caution">
    <text evidence="1">The sequence shown here is derived from an EMBL/GenBank/DDBJ whole genome shotgun (WGS) entry which is preliminary data.</text>
</comment>
<dbReference type="InterPro" id="IPR044987">
    <property type="entry name" value="AtMg00030-like"/>
</dbReference>
<reference evidence="1" key="1">
    <citation type="journal article" date="2022" name="Int. J. Mol. Sci.">
        <title>Draft Genome of Tanacetum Coccineum: Genomic Comparison of Closely Related Tanacetum-Family Plants.</title>
        <authorList>
            <person name="Yamashiro T."/>
            <person name="Shiraishi A."/>
            <person name="Nakayama K."/>
            <person name="Satake H."/>
        </authorList>
    </citation>
    <scope>NUCLEOTIDE SEQUENCE</scope>
</reference>
<accession>A0ABQ4WT15</accession>